<feature type="region of interest" description="Disordered" evidence="1">
    <location>
        <begin position="795"/>
        <end position="912"/>
    </location>
</feature>
<feature type="region of interest" description="Disordered" evidence="1">
    <location>
        <begin position="372"/>
        <end position="427"/>
    </location>
</feature>
<feature type="compositionally biased region" description="Polar residues" evidence="1">
    <location>
        <begin position="121"/>
        <end position="131"/>
    </location>
</feature>
<organism evidence="3">
    <name type="scientific">Naegleria gruberi</name>
    <name type="common">Amoeba</name>
    <dbReference type="NCBI Taxonomy" id="5762"/>
    <lineage>
        <taxon>Eukaryota</taxon>
        <taxon>Discoba</taxon>
        <taxon>Heterolobosea</taxon>
        <taxon>Tetramitia</taxon>
        <taxon>Eutetramitia</taxon>
        <taxon>Vahlkampfiidae</taxon>
        <taxon>Naegleria</taxon>
    </lineage>
</organism>
<dbReference type="OrthoDB" id="10568315at2759"/>
<reference evidence="2 3" key="1">
    <citation type="journal article" date="2010" name="Cell">
        <title>The genome of Naegleria gruberi illuminates early eukaryotic versatility.</title>
        <authorList>
            <person name="Fritz-Laylin L.K."/>
            <person name="Prochnik S.E."/>
            <person name="Ginger M.L."/>
            <person name="Dacks J.B."/>
            <person name="Carpenter M.L."/>
            <person name="Field M.C."/>
            <person name="Kuo A."/>
            <person name="Paredez A."/>
            <person name="Chapman J."/>
            <person name="Pham J."/>
            <person name="Shu S."/>
            <person name="Neupane R."/>
            <person name="Cipriano M."/>
            <person name="Mancuso J."/>
            <person name="Tu H."/>
            <person name="Salamov A."/>
            <person name="Lindquist E."/>
            <person name="Shapiro H."/>
            <person name="Lucas S."/>
            <person name="Grigoriev I.V."/>
            <person name="Cande W.Z."/>
            <person name="Fulton C."/>
            <person name="Rokhsar D.S."/>
            <person name="Dawson S.C."/>
        </authorList>
    </citation>
    <scope>NUCLEOTIDE SEQUENCE [LARGE SCALE GENOMIC DNA]</scope>
    <source>
        <strain evidence="2 3">NEG-M</strain>
    </source>
</reference>
<feature type="region of interest" description="Disordered" evidence="1">
    <location>
        <begin position="568"/>
        <end position="644"/>
    </location>
</feature>
<feature type="region of interest" description="Disordered" evidence="1">
    <location>
        <begin position="297"/>
        <end position="327"/>
    </location>
</feature>
<dbReference type="KEGG" id="ngr:NAEGRDRAFT_80403"/>
<feature type="compositionally biased region" description="Low complexity" evidence="1">
    <location>
        <begin position="1018"/>
        <end position="1035"/>
    </location>
</feature>
<feature type="compositionally biased region" description="Low complexity" evidence="1">
    <location>
        <begin position="620"/>
        <end position="632"/>
    </location>
</feature>
<evidence type="ECO:0000256" key="1">
    <source>
        <dbReference type="SAM" id="MobiDB-lite"/>
    </source>
</evidence>
<dbReference type="AlphaFoldDB" id="D2VL32"/>
<feature type="compositionally biased region" description="Polar residues" evidence="1">
    <location>
        <begin position="375"/>
        <end position="392"/>
    </location>
</feature>
<feature type="compositionally biased region" description="Low complexity" evidence="1">
    <location>
        <begin position="854"/>
        <end position="875"/>
    </location>
</feature>
<feature type="region of interest" description="Disordered" evidence="1">
    <location>
        <begin position="924"/>
        <end position="1044"/>
    </location>
</feature>
<feature type="compositionally biased region" description="Low complexity" evidence="1">
    <location>
        <begin position="600"/>
        <end position="611"/>
    </location>
</feature>
<feature type="compositionally biased region" description="Low complexity" evidence="1">
    <location>
        <begin position="889"/>
        <end position="909"/>
    </location>
</feature>
<feature type="compositionally biased region" description="Polar residues" evidence="1">
    <location>
        <begin position="577"/>
        <end position="599"/>
    </location>
</feature>
<name>D2VL32_NAEGR</name>
<gene>
    <name evidence="2" type="ORF">NAEGRDRAFT_80403</name>
</gene>
<feature type="region of interest" description="Disordered" evidence="1">
    <location>
        <begin position="107"/>
        <end position="141"/>
    </location>
</feature>
<feature type="compositionally biased region" description="Low complexity" evidence="1">
    <location>
        <begin position="950"/>
        <end position="977"/>
    </location>
</feature>
<feature type="compositionally biased region" description="Polar residues" evidence="1">
    <location>
        <begin position="876"/>
        <end position="888"/>
    </location>
</feature>
<feature type="compositionally biased region" description="Low complexity" evidence="1">
    <location>
        <begin position="927"/>
        <end position="941"/>
    </location>
</feature>
<protein>
    <submittedName>
        <fullName evidence="2">Uncharacterized protein</fullName>
    </submittedName>
</protein>
<feature type="compositionally biased region" description="Polar residues" evidence="1">
    <location>
        <begin position="305"/>
        <end position="327"/>
    </location>
</feature>
<accession>D2VL32</accession>
<feature type="region of interest" description="Disordered" evidence="1">
    <location>
        <begin position="146"/>
        <end position="165"/>
    </location>
</feature>
<dbReference type="OMA" id="HYERTCQ"/>
<dbReference type="EMBL" id="GG738879">
    <property type="protein sequence ID" value="EFC42552.1"/>
    <property type="molecule type" value="Genomic_DNA"/>
</dbReference>
<keyword evidence="3" id="KW-1185">Reference proteome</keyword>
<dbReference type="Proteomes" id="UP000006671">
    <property type="component" value="Unassembled WGS sequence"/>
</dbReference>
<evidence type="ECO:0000313" key="2">
    <source>
        <dbReference type="EMBL" id="EFC42552.1"/>
    </source>
</evidence>
<proteinExistence type="predicted"/>
<sequence>MQNQQHTGHNLYQHQQQIITNSPSPQSSNLPITNQITAVGVHNNNNTNMMMTVSTTNNNSVTSNNLYATTSSRPTTPSSLHHHQQQVVSSSWPMNFQQQHTFSNSNGNVVQQHHQPPPQQFRTVAQPQQQHGGSGYHIPQQQQQLGNNSVGFNTGNSNNHHQGLYNNQQQNMFNSLMQQQINTNMMNNNYPMSSNQSYNQLSSNFNNTNSNNNNMNNLNGSNYQVMMGNQSIDTSHHHVQNNSSNNLVSSDALIIQQNQTPLQHQLQNSSTPTPTRIVDGDNIFSVNSFFRLSNNDNGNAMKHAPNSTPLPSTTTAMQQSSNPSVGSRVLVQNSTSATPISFTTPTMVKAQNNTQPKWTIQQTTIVQPTLVKPETSPTNSQQQPTATAVDSQPNEEETGGDASQEAGQKGGIKITRNIRADTSVTPNEPVEYPKHGILYIYNVENWTDKNSFYDKIAYSFGTPSTQKKVHCSYLNCKVMHYERTCQGVYYCPHKDDDSESCIVRPCRLRFHTCQKHNNNSLTKSGKCPFKLHFYVPLDKADNRRLLLCLGTHNHPLLSESDGAIVASQTTEKKAKQSKSSSTVINLNQESKPTTPQNIQSSTGNTSTNVSSYQETKQPMSRVSSSNSVQSASKLKPNIPNMMPPSSVNVNDNILTSASHKVLNYNQNPNNYIMSSMPNTIPNNMPNNMNSMPSNMSSNISNGMNGMPNGIPNNITNMQNNMSSGMPPNMMNNIPNTIPNNMMGSNMPPSMSSNNNLMNIPQNLIGNIGNSNMNTNIHHGSLLTANNNSSLSNCYPSASDTLMNPPPKSTQSSSLHNMASLHRSASQEILTSSIASGTGLSPPAHHHSSPLGGRSPNLSPPYSYSSPNQYSSNKSNVPSYPQSQMPSIQSSTTTMNSIGSNSNISNTTTTPKKFTSLFQPSDYLQHVSKPPSYSKPTSTNTTLGESDPKRSSSLMSSSPNFMSSSSPSLYSFSNSPSPRIDRRSPSYHTNPTSPSPPHMLVSPMTGFPSLSPSYFYDNPSPSHSSPQQTIPQSPSQLIYKTDTSGGIKRERLYANDNTNIKKVKQEEDSVLPPIESIVD</sequence>
<feature type="compositionally biased region" description="Polar residues" evidence="1">
    <location>
        <begin position="808"/>
        <end position="838"/>
    </location>
</feature>
<dbReference type="VEuPathDB" id="AmoebaDB:NAEGRDRAFT_80403"/>
<evidence type="ECO:0000313" key="3">
    <source>
        <dbReference type="Proteomes" id="UP000006671"/>
    </source>
</evidence>
<dbReference type="RefSeq" id="XP_002675296.1">
    <property type="nucleotide sequence ID" value="XM_002675250.1"/>
</dbReference>
<dbReference type="GeneID" id="8851773"/>
<dbReference type="InParanoid" id="D2VL32"/>